<dbReference type="KEGG" id="mlt:VC82_913"/>
<accession>A0A0D5YRR6</accession>
<evidence type="ECO:0000313" key="2">
    <source>
        <dbReference type="Proteomes" id="UP000032726"/>
    </source>
</evidence>
<dbReference type="InterPro" id="IPR005901">
    <property type="entry name" value="GLPGLI"/>
</dbReference>
<dbReference type="EMBL" id="CP011071">
    <property type="protein sequence ID" value="AKA34563.1"/>
    <property type="molecule type" value="Genomic_DNA"/>
</dbReference>
<organism evidence="1 2">
    <name type="scientific">Flagellimonas lutaonensis</name>
    <dbReference type="NCBI Taxonomy" id="516051"/>
    <lineage>
        <taxon>Bacteria</taxon>
        <taxon>Pseudomonadati</taxon>
        <taxon>Bacteroidota</taxon>
        <taxon>Flavobacteriia</taxon>
        <taxon>Flavobacteriales</taxon>
        <taxon>Flavobacteriaceae</taxon>
        <taxon>Flagellimonas</taxon>
    </lineage>
</organism>
<dbReference type="Proteomes" id="UP000032726">
    <property type="component" value="Chromosome"/>
</dbReference>
<reference evidence="1 2" key="1">
    <citation type="submission" date="2015-03" db="EMBL/GenBank/DDBJ databases">
        <title>Complete genome sequence of Muricauda lutaonensis CC-HSB-11T, isolated from a coastal hot spring.</title>
        <authorList>
            <person name="Kim K.M."/>
        </authorList>
    </citation>
    <scope>NUCLEOTIDE SEQUENCE [LARGE SCALE GENOMIC DNA]</scope>
    <source>
        <strain evidence="1 2">CC-HSB-11</strain>
    </source>
</reference>
<dbReference type="AlphaFoldDB" id="A0A0D5YRR6"/>
<dbReference type="OrthoDB" id="1429333at2"/>
<sequence>MQTNKIIMAKLILFFLFLFSTILYGQEGEIIYKTYTTDTHKRDSEYAKRLANEIDQMKFSLRYTSENSIFEYIPYVTQDERTAKLARVATNALMEWYQDSKKRTAFYYYKIRGKKYTIVNDSHMKDWELSNESKTIDEFKAYKATLKVFNERTSTYSIVEAWYTPKLSLPYGPAGYGGLPGLILELKKGSIVYVMEEATMNPREGIKKFEVPNITNPISESDFVKLLRASRKVTPD</sequence>
<dbReference type="HOGENOM" id="CLU_085659_0_1_10"/>
<dbReference type="NCBIfam" id="TIGR01200">
    <property type="entry name" value="GLPGLI"/>
    <property type="match status" value="1"/>
</dbReference>
<name>A0A0D5YRR6_9FLAO</name>
<keyword evidence="2" id="KW-1185">Reference proteome</keyword>
<dbReference type="Pfam" id="PF09697">
    <property type="entry name" value="Porph_ging"/>
    <property type="match status" value="1"/>
</dbReference>
<evidence type="ECO:0000313" key="1">
    <source>
        <dbReference type="EMBL" id="AKA34563.1"/>
    </source>
</evidence>
<dbReference type="PATRIC" id="fig|516051.4.peg.947"/>
<protein>
    <submittedName>
        <fullName evidence="1">Conserved hypothetical periplasmic protein</fullName>
    </submittedName>
</protein>
<dbReference type="STRING" id="516051.VC82_913"/>
<proteinExistence type="predicted"/>
<gene>
    <name evidence="1" type="ORF">VC82_913</name>
</gene>